<evidence type="ECO:0000256" key="1">
    <source>
        <dbReference type="SAM" id="MobiDB-lite"/>
    </source>
</evidence>
<protein>
    <submittedName>
        <fullName evidence="2">Uncharacterized protein</fullName>
    </submittedName>
</protein>
<gene>
    <name evidence="2" type="primary">71</name>
    <name evidence="2" type="ORF">HVTV1_71</name>
</gene>
<proteinExistence type="predicted"/>
<name>L7TKD1_9CAUD</name>
<dbReference type="OrthoDB" id="29261at10239"/>
<dbReference type="EMBL" id="KC117377">
    <property type="protein sequence ID" value="AGC34440.1"/>
    <property type="molecule type" value="Genomic_DNA"/>
</dbReference>
<sequence length="58" mass="6627">MTEDEGQRYIKFDDEGALDTFIAMSGLRGEQADELREKVEEHGYGEPIPIPEPENDEE</sequence>
<feature type="region of interest" description="Disordered" evidence="1">
    <location>
        <begin position="32"/>
        <end position="58"/>
    </location>
</feature>
<accession>L7TKD1</accession>
<reference evidence="2 3" key="1">
    <citation type="journal article" date="2013" name="J. Virol.">
        <title>Insights into head-tailed viruses infecting extremely halophilic archaea.</title>
        <authorList>
            <person name="Pietila M.K."/>
            <person name="Laurinmaki P."/>
            <person name="Russell D.A."/>
            <person name="Ko C.C."/>
            <person name="Jacobs-Sera D."/>
            <person name="Butcher S.J."/>
            <person name="Bamford D.H."/>
            <person name="Hendrix R.W."/>
        </authorList>
    </citation>
    <scope>NUCLEOTIDE SEQUENCE [LARGE SCALE GENOMIC DNA]</scope>
</reference>
<dbReference type="Proteomes" id="UP000011137">
    <property type="component" value="Segment"/>
</dbReference>
<keyword evidence="3" id="KW-1185">Reference proteome</keyword>
<evidence type="ECO:0000313" key="2">
    <source>
        <dbReference type="EMBL" id="AGC34440.1"/>
    </source>
</evidence>
<feature type="compositionally biased region" description="Basic and acidic residues" evidence="1">
    <location>
        <begin position="32"/>
        <end position="44"/>
    </location>
</feature>
<organism evidence="2 3">
    <name type="scientific">Haloarcula vallismortis tailed virus 1</name>
    <dbReference type="NCBI Taxonomy" id="1262528"/>
    <lineage>
        <taxon>Viruses</taxon>
        <taxon>Duplodnaviria</taxon>
        <taxon>Heunggongvirae</taxon>
        <taxon>Uroviricota</taxon>
        <taxon>Caudoviricetes</taxon>
        <taxon>Thumleimavirales</taxon>
        <taxon>Druskaviridae</taxon>
        <taxon>Tredecimvirus</taxon>
        <taxon>Tredecimvirus thailandense</taxon>
        <taxon>Tredecimvirus HVTV1</taxon>
    </lineage>
</organism>
<dbReference type="KEGG" id="vg:14477312"/>
<dbReference type="GeneID" id="14477312"/>
<dbReference type="RefSeq" id="YP_007378976.1">
    <property type="nucleotide sequence ID" value="NC_020158.1"/>
</dbReference>
<evidence type="ECO:0000313" key="3">
    <source>
        <dbReference type="Proteomes" id="UP000011137"/>
    </source>
</evidence>